<sequence length="110" mass="12793">MILRYWDPAIREEERLMGRLESEIGIGDGNFQGYKAEDGNLIFSFDFGWFGLITVTMKMGSLRQLRIIEIRILISILIKKKSIRYEGIIFISFSLINHGFGDKETSRKEN</sequence>
<protein>
    <submittedName>
        <fullName evidence="1">Uncharacterized protein</fullName>
    </submittedName>
</protein>
<gene>
    <name evidence="1" type="ORF">DY000_02021230</name>
</gene>
<reference evidence="1 2" key="1">
    <citation type="journal article" date="2020" name="BMC Genomics">
        <title>Intraspecific diversification of the crop wild relative Brassica cretica Lam. using demographic model selection.</title>
        <authorList>
            <person name="Kioukis A."/>
            <person name="Michalopoulou V.A."/>
            <person name="Briers L."/>
            <person name="Pirintsos S."/>
            <person name="Studholme D.J."/>
            <person name="Pavlidis P."/>
            <person name="Sarris P.F."/>
        </authorList>
    </citation>
    <scope>NUCLEOTIDE SEQUENCE [LARGE SCALE GENOMIC DNA]</scope>
    <source>
        <strain evidence="2">cv. PFS-1207/04</strain>
    </source>
</reference>
<dbReference type="Proteomes" id="UP000266723">
    <property type="component" value="Unassembled WGS sequence"/>
</dbReference>
<dbReference type="EMBL" id="QGKV02000299">
    <property type="protein sequence ID" value="KAF3592054.1"/>
    <property type="molecule type" value="Genomic_DNA"/>
</dbReference>
<keyword evidence="2" id="KW-1185">Reference proteome</keyword>
<organism evidence="1 2">
    <name type="scientific">Brassica cretica</name>
    <name type="common">Mustard</name>
    <dbReference type="NCBI Taxonomy" id="69181"/>
    <lineage>
        <taxon>Eukaryota</taxon>
        <taxon>Viridiplantae</taxon>
        <taxon>Streptophyta</taxon>
        <taxon>Embryophyta</taxon>
        <taxon>Tracheophyta</taxon>
        <taxon>Spermatophyta</taxon>
        <taxon>Magnoliopsida</taxon>
        <taxon>eudicotyledons</taxon>
        <taxon>Gunneridae</taxon>
        <taxon>Pentapetalae</taxon>
        <taxon>rosids</taxon>
        <taxon>malvids</taxon>
        <taxon>Brassicales</taxon>
        <taxon>Brassicaceae</taxon>
        <taxon>Brassiceae</taxon>
        <taxon>Brassica</taxon>
    </lineage>
</organism>
<proteinExistence type="predicted"/>
<accession>A0ABQ7E552</accession>
<comment type="caution">
    <text evidence="1">The sequence shown here is derived from an EMBL/GenBank/DDBJ whole genome shotgun (WGS) entry which is preliminary data.</text>
</comment>
<name>A0ABQ7E552_BRACR</name>
<evidence type="ECO:0000313" key="1">
    <source>
        <dbReference type="EMBL" id="KAF3592054.1"/>
    </source>
</evidence>
<evidence type="ECO:0000313" key="2">
    <source>
        <dbReference type="Proteomes" id="UP000266723"/>
    </source>
</evidence>